<dbReference type="NCBIfam" id="NF001140">
    <property type="entry name" value="PRK00147.1"/>
    <property type="match status" value="1"/>
</dbReference>
<comment type="subunit">
    <text evidence="3 13">Monomer.</text>
</comment>
<evidence type="ECO:0000256" key="8">
    <source>
        <dbReference type="ARBA" id="ARBA00052751"/>
    </source>
</evidence>
<gene>
    <name evidence="13" type="primary">queA</name>
    <name evidence="14" type="ORF">BJ125_13519</name>
    <name evidence="15" type="ORF">SAMN05892882_13519</name>
</gene>
<dbReference type="PANTHER" id="PTHR30307">
    <property type="entry name" value="S-ADENOSYLMETHIONINE:TRNA RIBOSYLTRANSFERASE-ISOMERASE"/>
    <property type="match status" value="1"/>
</dbReference>
<organism evidence="15 16">
    <name type="scientific">Rhodopseudomonas pentothenatexigens</name>
    <dbReference type="NCBI Taxonomy" id="999699"/>
    <lineage>
        <taxon>Bacteria</taxon>
        <taxon>Pseudomonadati</taxon>
        <taxon>Pseudomonadota</taxon>
        <taxon>Alphaproteobacteria</taxon>
        <taxon>Hyphomicrobiales</taxon>
        <taxon>Nitrobacteraceae</taxon>
        <taxon>Rhodopseudomonas</taxon>
    </lineage>
</organism>
<keyword evidence="4 13" id="KW-0963">Cytoplasm</keyword>
<dbReference type="Pfam" id="PF02547">
    <property type="entry name" value="Queuosine_synth"/>
    <property type="match status" value="1"/>
</dbReference>
<dbReference type="Gene3D" id="3.40.1780.10">
    <property type="entry name" value="QueA-like"/>
    <property type="match status" value="1"/>
</dbReference>
<dbReference type="GO" id="GO:0005737">
    <property type="term" value="C:cytoplasm"/>
    <property type="evidence" value="ECO:0007669"/>
    <property type="project" value="UniProtKB-SubCell"/>
</dbReference>
<evidence type="ECO:0000256" key="5">
    <source>
        <dbReference type="ARBA" id="ARBA00022679"/>
    </source>
</evidence>
<name>A0A336JY82_9BRAD</name>
<reference evidence="14 17" key="2">
    <citation type="submission" date="2018-07" db="EMBL/GenBank/DDBJ databases">
        <title>Genomic Encyclopedia of Archaeal and Bacterial Type Strains, Phase II (KMG-II): from individual species to whole genera.</title>
        <authorList>
            <person name="Goeker M."/>
        </authorList>
    </citation>
    <scope>NUCLEOTIDE SEQUENCE [LARGE SCALE GENOMIC DNA]</scope>
    <source>
        <strain evidence="14 17">JA575</strain>
    </source>
</reference>
<comment type="pathway">
    <text evidence="2 13">tRNA modification; tRNA-queuosine biosynthesis.</text>
</comment>
<evidence type="ECO:0000256" key="11">
    <source>
        <dbReference type="ARBA" id="ARBA00069325"/>
    </source>
</evidence>
<evidence type="ECO:0000256" key="4">
    <source>
        <dbReference type="ARBA" id="ARBA00022490"/>
    </source>
</evidence>
<keyword evidence="17" id="KW-1185">Reference proteome</keyword>
<evidence type="ECO:0000256" key="1">
    <source>
        <dbReference type="ARBA" id="ARBA00004496"/>
    </source>
</evidence>
<keyword evidence="7 13" id="KW-0671">Queuosine biosynthesis</keyword>
<keyword evidence="15" id="KW-0413">Isomerase</keyword>
<dbReference type="UniPathway" id="UPA00392"/>
<dbReference type="InterPro" id="IPR003699">
    <property type="entry name" value="QueA"/>
</dbReference>
<evidence type="ECO:0000256" key="12">
    <source>
        <dbReference type="ARBA" id="ARBA00076160"/>
    </source>
</evidence>
<evidence type="ECO:0000256" key="6">
    <source>
        <dbReference type="ARBA" id="ARBA00022691"/>
    </source>
</evidence>
<evidence type="ECO:0000313" key="16">
    <source>
        <dbReference type="Proteomes" id="UP000252631"/>
    </source>
</evidence>
<dbReference type="FunFam" id="3.40.1780.10:FF:000001">
    <property type="entry name" value="S-adenosylmethionine:tRNA ribosyltransferase-isomerase"/>
    <property type="match status" value="1"/>
</dbReference>
<dbReference type="EMBL" id="QRDT01000035">
    <property type="protein sequence ID" value="RED23962.1"/>
    <property type="molecule type" value="Genomic_DNA"/>
</dbReference>
<evidence type="ECO:0000256" key="13">
    <source>
        <dbReference type="HAMAP-Rule" id="MF_00113"/>
    </source>
</evidence>
<dbReference type="AlphaFoldDB" id="A0A336JY82"/>
<protein>
    <recommendedName>
        <fullName evidence="11 13">S-adenosylmethionine:tRNA ribosyltransferase-isomerase</fullName>
        <ecNumber evidence="10 13">2.4.99.17</ecNumber>
    </recommendedName>
    <alternativeName>
        <fullName evidence="12 13">Queuosine biosynthesis protein QueA</fullName>
    </alternativeName>
</protein>
<dbReference type="Proteomes" id="UP000256343">
    <property type="component" value="Unassembled WGS sequence"/>
</dbReference>
<dbReference type="NCBIfam" id="TIGR00113">
    <property type="entry name" value="queA"/>
    <property type="match status" value="1"/>
</dbReference>
<dbReference type="Gene3D" id="2.40.10.240">
    <property type="entry name" value="QueA-like"/>
    <property type="match status" value="1"/>
</dbReference>
<comment type="catalytic activity">
    <reaction evidence="8 13">
        <text>7-aminomethyl-7-carbaguanosine(34) in tRNA + S-adenosyl-L-methionine = epoxyqueuosine(34) in tRNA + adenine + L-methionine + 2 H(+)</text>
        <dbReference type="Rhea" id="RHEA:32155"/>
        <dbReference type="Rhea" id="RHEA-COMP:10342"/>
        <dbReference type="Rhea" id="RHEA-COMP:18582"/>
        <dbReference type="ChEBI" id="CHEBI:15378"/>
        <dbReference type="ChEBI" id="CHEBI:16708"/>
        <dbReference type="ChEBI" id="CHEBI:57844"/>
        <dbReference type="ChEBI" id="CHEBI:59789"/>
        <dbReference type="ChEBI" id="CHEBI:82833"/>
        <dbReference type="ChEBI" id="CHEBI:194443"/>
        <dbReference type="EC" id="2.4.99.17"/>
    </reaction>
</comment>
<evidence type="ECO:0000313" key="15">
    <source>
        <dbReference type="EMBL" id="SSW93326.1"/>
    </source>
</evidence>
<dbReference type="HAMAP" id="MF_00113">
    <property type="entry name" value="QueA"/>
    <property type="match status" value="1"/>
</dbReference>
<dbReference type="EC" id="2.4.99.17" evidence="10 13"/>
<accession>A0A336JY82</accession>
<sequence length="373" mass="40202">MDRRIKSGDDGYRMRTDLFDFDLPAENIALRPVSPRDAARMLVVRPGAPLEDRIVRDLPSLLAPGDQLVVNDTRVIAAQLTGRRIGRGPEPKIEATLIKRLDGARWQALVKPAKKLLPGDVVRFGHDGRVCLLGHLDATVEAKGEAGEVTLAFSFHGPVLDQAIAEIGATPLPPYIASKRPPDAQDVADYQTMFAANEGAVAAPTAGLHFTAELEAALAARGVGLHRITLHVGAGTFLPVKAEDTSEHRMHAEWGTISSGTADALNAARAAGGRIVAVGTTSLRLLESAARDDGRIAPFADETSIFITPGYRFRAVDVLMTNFHLPRSTLFMLVSAFCGLDTMQAAYAHAIRTGYRFYSYGDASLLFRNDITP</sequence>
<comment type="similarity">
    <text evidence="9 13">Belongs to the QueA family.</text>
</comment>
<evidence type="ECO:0000256" key="3">
    <source>
        <dbReference type="ARBA" id="ARBA00011245"/>
    </source>
</evidence>
<evidence type="ECO:0000313" key="17">
    <source>
        <dbReference type="Proteomes" id="UP000256343"/>
    </source>
</evidence>
<evidence type="ECO:0000313" key="14">
    <source>
        <dbReference type="EMBL" id="RED23962.1"/>
    </source>
</evidence>
<proteinExistence type="inferred from homology"/>
<dbReference type="InterPro" id="IPR042118">
    <property type="entry name" value="QueA_dom1"/>
</dbReference>
<dbReference type="GO" id="GO:0051075">
    <property type="term" value="F:S-adenosylmethionine:tRNA ribosyltransferase-isomerase activity"/>
    <property type="evidence" value="ECO:0007669"/>
    <property type="project" value="UniProtKB-EC"/>
</dbReference>
<dbReference type="SUPFAM" id="SSF111337">
    <property type="entry name" value="QueA-like"/>
    <property type="match status" value="1"/>
</dbReference>
<dbReference type="GO" id="GO:0008616">
    <property type="term" value="P:tRNA queuosine(34) biosynthetic process"/>
    <property type="evidence" value="ECO:0007669"/>
    <property type="project" value="UniProtKB-UniRule"/>
</dbReference>
<keyword evidence="5 13" id="KW-0808">Transferase</keyword>
<dbReference type="InterPro" id="IPR042119">
    <property type="entry name" value="QueA_dom2"/>
</dbReference>
<evidence type="ECO:0000256" key="9">
    <source>
        <dbReference type="ARBA" id="ARBA00061210"/>
    </source>
</evidence>
<dbReference type="EMBL" id="UFQQ01000035">
    <property type="protein sequence ID" value="SSW93326.1"/>
    <property type="molecule type" value="Genomic_DNA"/>
</dbReference>
<comment type="function">
    <text evidence="13">Transfers and isomerizes the ribose moiety from AdoMet to the 7-aminomethyl group of 7-deazaguanine (preQ1-tRNA) to give epoxyqueuosine (oQ-tRNA).</text>
</comment>
<comment type="subcellular location">
    <subcellularLocation>
        <location evidence="1 13">Cytoplasm</location>
    </subcellularLocation>
</comment>
<dbReference type="PANTHER" id="PTHR30307:SF0">
    <property type="entry name" value="S-ADENOSYLMETHIONINE:TRNA RIBOSYLTRANSFERASE-ISOMERASE"/>
    <property type="match status" value="1"/>
</dbReference>
<keyword evidence="6 13" id="KW-0949">S-adenosyl-L-methionine</keyword>
<dbReference type="Proteomes" id="UP000252631">
    <property type="component" value="Unassembled WGS sequence"/>
</dbReference>
<reference evidence="15 16" key="1">
    <citation type="submission" date="2017-08" db="EMBL/GenBank/DDBJ databases">
        <authorList>
            <person name="de Groot N.N."/>
        </authorList>
    </citation>
    <scope>NUCLEOTIDE SEQUENCE [LARGE SCALE GENOMIC DNA]</scope>
    <source>
        <strain evidence="15 16">JA575</strain>
    </source>
</reference>
<evidence type="ECO:0000256" key="7">
    <source>
        <dbReference type="ARBA" id="ARBA00022785"/>
    </source>
</evidence>
<evidence type="ECO:0000256" key="10">
    <source>
        <dbReference type="ARBA" id="ARBA00066503"/>
    </source>
</evidence>
<dbReference type="InterPro" id="IPR036100">
    <property type="entry name" value="QueA_sf"/>
</dbReference>
<evidence type="ECO:0000256" key="2">
    <source>
        <dbReference type="ARBA" id="ARBA00004691"/>
    </source>
</evidence>